<protein>
    <submittedName>
        <fullName evidence="4">Nucleotide-diphospho-sugar transferase domain-containing protein</fullName>
    </submittedName>
</protein>
<dbReference type="PANTHER" id="PTHR31389">
    <property type="entry name" value="LD39211P"/>
    <property type="match status" value="1"/>
</dbReference>
<evidence type="ECO:0000313" key="1">
    <source>
        <dbReference type="EMBL" id="VDN57694.1"/>
    </source>
</evidence>
<gene>
    <name evidence="1" type="ORF">DME_LOCUS7667</name>
</gene>
<keyword evidence="3" id="KW-1185">Reference proteome</keyword>
<dbReference type="WBParaSite" id="DME_0000366201-mRNA-1">
    <property type="protein sequence ID" value="DME_0000366201-mRNA-1"/>
    <property type="gene ID" value="DME_0000366201"/>
</dbReference>
<dbReference type="AlphaFoldDB" id="A0A0N4U9B1"/>
<dbReference type="EMBL" id="UYYG01001162">
    <property type="protein sequence ID" value="VDN57694.1"/>
    <property type="molecule type" value="Genomic_DNA"/>
</dbReference>
<dbReference type="Proteomes" id="UP000038040">
    <property type="component" value="Unplaced"/>
</dbReference>
<sequence>MNCKHARYLDALGLLDDDIDDEFRFFNLEKDRISKPVIVTAFSQTHWSRGRRLIASIRRHLPDHLIIVYDLGLDFINARFLSFLCNVKYRKFYFKHYPERVAKVREFRWKPIIIAEILQEYDTLWYFDSTVMLKKTNLSNIYNLLECHKNAASDPKVLTPREIQKNCRNSSYLFHIYAGHGIFSATHPDLYQYFPTNLFKIKTPKARMYDAGLVFVVRTARTVQQFLRWYVACALESKCMAPRRSVLRCKFDKNDFFGIYARCHRYDQSVINLLVANAFQYDYRFYTSGFNDEFFEVNRLDSAPVPDSELVSCDKQTGK</sequence>
<evidence type="ECO:0000313" key="2">
    <source>
        <dbReference type="Proteomes" id="UP000038040"/>
    </source>
</evidence>
<evidence type="ECO:0000313" key="3">
    <source>
        <dbReference type="Proteomes" id="UP000274756"/>
    </source>
</evidence>
<evidence type="ECO:0000313" key="4">
    <source>
        <dbReference type="WBParaSite" id="DME_0000366201-mRNA-1"/>
    </source>
</evidence>
<accession>A0A0N4U9B1</accession>
<organism evidence="2 4">
    <name type="scientific">Dracunculus medinensis</name>
    <name type="common">Guinea worm</name>
    <dbReference type="NCBI Taxonomy" id="318479"/>
    <lineage>
        <taxon>Eukaryota</taxon>
        <taxon>Metazoa</taxon>
        <taxon>Ecdysozoa</taxon>
        <taxon>Nematoda</taxon>
        <taxon>Chromadorea</taxon>
        <taxon>Rhabditida</taxon>
        <taxon>Spirurina</taxon>
        <taxon>Dracunculoidea</taxon>
        <taxon>Dracunculidae</taxon>
        <taxon>Dracunculus</taxon>
    </lineage>
</organism>
<dbReference type="OrthoDB" id="10053392at2759"/>
<dbReference type="Proteomes" id="UP000274756">
    <property type="component" value="Unassembled WGS sequence"/>
</dbReference>
<proteinExistence type="predicted"/>
<dbReference type="PANTHER" id="PTHR31389:SF4">
    <property type="entry name" value="LD39211P"/>
    <property type="match status" value="1"/>
</dbReference>
<dbReference type="Pfam" id="PF07801">
    <property type="entry name" value="DUF1647"/>
    <property type="match status" value="1"/>
</dbReference>
<dbReference type="InterPro" id="IPR012444">
    <property type="entry name" value="DUF1647"/>
</dbReference>
<reference evidence="4" key="1">
    <citation type="submission" date="2017-02" db="UniProtKB">
        <authorList>
            <consortium name="WormBaseParasite"/>
        </authorList>
    </citation>
    <scope>IDENTIFICATION</scope>
</reference>
<name>A0A0N4U9B1_DRAME</name>
<reference evidence="1 3" key="2">
    <citation type="submission" date="2018-11" db="EMBL/GenBank/DDBJ databases">
        <authorList>
            <consortium name="Pathogen Informatics"/>
        </authorList>
    </citation>
    <scope>NUCLEOTIDE SEQUENCE [LARGE SCALE GENOMIC DNA]</scope>
</reference>